<keyword evidence="6" id="KW-0472">Membrane</keyword>
<dbReference type="Pfam" id="PF04622">
    <property type="entry name" value="ERG2_Sigma1R"/>
    <property type="match status" value="1"/>
</dbReference>
<name>A0A7S1SH79_9CHLO</name>
<dbReference type="InterPro" id="IPR006716">
    <property type="entry name" value="ERG2_sigma1_rcpt-like"/>
</dbReference>
<organism evidence="9">
    <name type="scientific">Tetraselmis chuii</name>
    <dbReference type="NCBI Taxonomy" id="63592"/>
    <lineage>
        <taxon>Eukaryota</taxon>
        <taxon>Viridiplantae</taxon>
        <taxon>Chlorophyta</taxon>
        <taxon>core chlorophytes</taxon>
        <taxon>Chlorodendrophyceae</taxon>
        <taxon>Chlorodendrales</taxon>
        <taxon>Chlorodendraceae</taxon>
        <taxon>Tetraselmis</taxon>
    </lineage>
</organism>
<evidence type="ECO:0000256" key="3">
    <source>
        <dbReference type="ARBA" id="ARBA00022692"/>
    </source>
</evidence>
<evidence type="ECO:0000256" key="5">
    <source>
        <dbReference type="ARBA" id="ARBA00022989"/>
    </source>
</evidence>
<evidence type="ECO:0000256" key="2">
    <source>
        <dbReference type="ARBA" id="ARBA00007141"/>
    </source>
</evidence>
<dbReference type="PANTHER" id="PTHR10868">
    <property type="entry name" value="SIGMA 1-TYPE OPIOID RECEPTOR-RELATED"/>
    <property type="match status" value="1"/>
</dbReference>
<gene>
    <name evidence="9" type="ORF">TCHU04912_LOCUS1052</name>
</gene>
<dbReference type="EMBL" id="HBGG01001919">
    <property type="protein sequence ID" value="CAD9198819.1"/>
    <property type="molecule type" value="Transcribed_RNA"/>
</dbReference>
<evidence type="ECO:0000256" key="1">
    <source>
        <dbReference type="ARBA" id="ARBA00004586"/>
    </source>
</evidence>
<evidence type="ECO:0000256" key="6">
    <source>
        <dbReference type="ARBA" id="ARBA00023136"/>
    </source>
</evidence>
<dbReference type="PANTHER" id="PTHR10868:SF1">
    <property type="entry name" value="SIGMA NON-OPIOID INTRACELLULAR RECEPTOR 1"/>
    <property type="match status" value="1"/>
</dbReference>
<keyword evidence="8" id="KW-0732">Signal</keyword>
<comment type="subcellular location">
    <subcellularLocation>
        <location evidence="1">Endoplasmic reticulum membrane</location>
    </subcellularLocation>
</comment>
<accession>A0A7S1SH79</accession>
<proteinExistence type="inferred from homology"/>
<comment type="similarity">
    <text evidence="2 7">Belongs to the ERG2 family.</text>
</comment>
<evidence type="ECO:0000313" key="9">
    <source>
        <dbReference type="EMBL" id="CAD9198819.1"/>
    </source>
</evidence>
<keyword evidence="3" id="KW-0812">Transmembrane</keyword>
<evidence type="ECO:0000256" key="8">
    <source>
        <dbReference type="SAM" id="SignalP"/>
    </source>
</evidence>
<feature type="chain" id="PRO_5030659063" description="C-8 sterol isomerase" evidence="8">
    <location>
        <begin position="22"/>
        <end position="212"/>
    </location>
</feature>
<reference evidence="9" key="1">
    <citation type="submission" date="2021-01" db="EMBL/GenBank/DDBJ databases">
        <authorList>
            <person name="Corre E."/>
            <person name="Pelletier E."/>
            <person name="Niang G."/>
            <person name="Scheremetjew M."/>
            <person name="Finn R."/>
            <person name="Kale V."/>
            <person name="Holt S."/>
            <person name="Cochrane G."/>
            <person name="Meng A."/>
            <person name="Brown T."/>
            <person name="Cohen L."/>
        </authorList>
    </citation>
    <scope>NUCLEOTIDE SEQUENCE</scope>
    <source>
        <strain evidence="9">PLY429</strain>
    </source>
</reference>
<evidence type="ECO:0000256" key="4">
    <source>
        <dbReference type="ARBA" id="ARBA00022824"/>
    </source>
</evidence>
<sequence length="212" mass="23126">MFRGVAVVVALVAVTLYLSVGHESQYIFTPEEMKAIAGEAIAKGEGDIDKVVELVVGKLRAAHPEFIEPAGEWIFNNAGGAMGSMLILHASFSEYVIIFGTAIGTEGHTGRFLADDYFTILHGEQWAHSAGTLQKEVYTPGDQHFLPRGTSKQYKMPEECWALEYARGNIPSMMPFGLFDTFFSTLDVVTLGQTVMTSAKAMLQNAVLKGKI</sequence>
<keyword evidence="5" id="KW-1133">Transmembrane helix</keyword>
<keyword evidence="4" id="KW-0256">Endoplasmic reticulum</keyword>
<feature type="signal peptide" evidence="8">
    <location>
        <begin position="1"/>
        <end position="21"/>
    </location>
</feature>
<dbReference type="AlphaFoldDB" id="A0A7S1SH79"/>
<dbReference type="GO" id="GO:0005789">
    <property type="term" value="C:endoplasmic reticulum membrane"/>
    <property type="evidence" value="ECO:0007669"/>
    <property type="project" value="UniProtKB-SubCell"/>
</dbReference>
<protein>
    <recommendedName>
        <fullName evidence="10">C-8 sterol isomerase</fullName>
    </recommendedName>
</protein>
<evidence type="ECO:0008006" key="10">
    <source>
        <dbReference type="Google" id="ProtNLM"/>
    </source>
</evidence>
<evidence type="ECO:0000256" key="7">
    <source>
        <dbReference type="RuleBase" id="RU368083"/>
    </source>
</evidence>